<dbReference type="PANTHER" id="PTHR13078">
    <property type="entry name" value="PEROXISOMAL MULTIFUNCTIONAL ENZYME TYPE 2-RELATED"/>
    <property type="match status" value="1"/>
</dbReference>
<dbReference type="AlphaFoldDB" id="A0A6A6VC83"/>
<dbReference type="GO" id="GO:0004300">
    <property type="term" value="F:enoyl-CoA hydratase activity"/>
    <property type="evidence" value="ECO:0007669"/>
    <property type="project" value="TreeGrafter"/>
</dbReference>
<feature type="domain" description="MaoC-like" evidence="1">
    <location>
        <begin position="179"/>
        <end position="290"/>
    </location>
</feature>
<evidence type="ECO:0000313" key="3">
    <source>
        <dbReference type="EMBL" id="KAF2748242.1"/>
    </source>
</evidence>
<name>A0A6A6VC83_9PLEO</name>
<evidence type="ECO:0000313" key="4">
    <source>
        <dbReference type="Proteomes" id="UP000799440"/>
    </source>
</evidence>
<dbReference type="InterPro" id="IPR002539">
    <property type="entry name" value="MaoC-like_dom"/>
</dbReference>
<keyword evidence="4" id="KW-1185">Reference proteome</keyword>
<dbReference type="Pfam" id="PF01575">
    <property type="entry name" value="MaoC_dehydratas"/>
    <property type="match status" value="1"/>
</dbReference>
<dbReference type="InterPro" id="IPR029069">
    <property type="entry name" value="HotDog_dom_sf"/>
</dbReference>
<proteinExistence type="predicted"/>
<dbReference type="GO" id="GO:0005777">
    <property type="term" value="C:peroxisome"/>
    <property type="evidence" value="ECO:0007669"/>
    <property type="project" value="TreeGrafter"/>
</dbReference>
<dbReference type="Gene3D" id="3.10.129.10">
    <property type="entry name" value="Hotdog Thioesterase"/>
    <property type="match status" value="1"/>
</dbReference>
<gene>
    <name evidence="3" type="ORF">M011DRAFT_467281</name>
</gene>
<dbReference type="CDD" id="cd03448">
    <property type="entry name" value="HDE_HSD"/>
    <property type="match status" value="1"/>
</dbReference>
<sequence>MALPTTIDLAHIKSLSWTTTTSYTVSNVISYNLALGCSGFSLPLVYESHPNFHALPTFGAVHGIAIMGLVHQAMADFLPNFQSHNHVHGEHFLALKNAYPIPQGTDQVRLTTTARVVDVVDRKSGVLVCVDIVTVEEATGKVICENEWGGFVMKTPTTGANEQQTQRGARTALPAVPSDRAPDRVLVHQTSPEQAALYRAASNDLNPLHIDPETARAAGFPAPILTGTCTLGIGVRHVIEAFADGDPGRFESVKCRLSKPVFAALGERVRTEMWKENQRRVIFKMIVGEPGSGKSKEKVVMSGVVDLKADGARL</sequence>
<evidence type="ECO:0000259" key="2">
    <source>
        <dbReference type="Pfam" id="PF22622"/>
    </source>
</evidence>
<dbReference type="GO" id="GO:0006635">
    <property type="term" value="P:fatty acid beta-oxidation"/>
    <property type="evidence" value="ECO:0007669"/>
    <property type="project" value="TreeGrafter"/>
</dbReference>
<feature type="domain" description="Peroxisomal multifunctional enzyme type 2-like N-terminal" evidence="2">
    <location>
        <begin position="22"/>
        <end position="152"/>
    </location>
</feature>
<dbReference type="Pfam" id="PF22622">
    <property type="entry name" value="MFE-2_hydrat-2_N"/>
    <property type="match status" value="1"/>
</dbReference>
<reference evidence="3" key="1">
    <citation type="journal article" date="2020" name="Stud. Mycol.">
        <title>101 Dothideomycetes genomes: a test case for predicting lifestyles and emergence of pathogens.</title>
        <authorList>
            <person name="Haridas S."/>
            <person name="Albert R."/>
            <person name="Binder M."/>
            <person name="Bloem J."/>
            <person name="Labutti K."/>
            <person name="Salamov A."/>
            <person name="Andreopoulos B."/>
            <person name="Baker S."/>
            <person name="Barry K."/>
            <person name="Bills G."/>
            <person name="Bluhm B."/>
            <person name="Cannon C."/>
            <person name="Castanera R."/>
            <person name="Culley D."/>
            <person name="Daum C."/>
            <person name="Ezra D."/>
            <person name="Gonzalez J."/>
            <person name="Henrissat B."/>
            <person name="Kuo A."/>
            <person name="Liang C."/>
            <person name="Lipzen A."/>
            <person name="Lutzoni F."/>
            <person name="Magnuson J."/>
            <person name="Mondo S."/>
            <person name="Nolan M."/>
            <person name="Ohm R."/>
            <person name="Pangilinan J."/>
            <person name="Park H.-J."/>
            <person name="Ramirez L."/>
            <person name="Alfaro M."/>
            <person name="Sun H."/>
            <person name="Tritt A."/>
            <person name="Yoshinaga Y."/>
            <person name="Zwiers L.-H."/>
            <person name="Turgeon B."/>
            <person name="Goodwin S."/>
            <person name="Spatafora J."/>
            <person name="Crous P."/>
            <person name="Grigoriev I."/>
        </authorList>
    </citation>
    <scope>NUCLEOTIDE SEQUENCE</scope>
    <source>
        <strain evidence="3">CBS 119925</strain>
    </source>
</reference>
<dbReference type="Proteomes" id="UP000799440">
    <property type="component" value="Unassembled WGS sequence"/>
</dbReference>
<protein>
    <submittedName>
        <fullName evidence="3">Uncharacterized protein</fullName>
    </submittedName>
</protein>
<organism evidence="3 4">
    <name type="scientific">Sporormia fimetaria CBS 119925</name>
    <dbReference type="NCBI Taxonomy" id="1340428"/>
    <lineage>
        <taxon>Eukaryota</taxon>
        <taxon>Fungi</taxon>
        <taxon>Dikarya</taxon>
        <taxon>Ascomycota</taxon>
        <taxon>Pezizomycotina</taxon>
        <taxon>Dothideomycetes</taxon>
        <taxon>Pleosporomycetidae</taxon>
        <taxon>Pleosporales</taxon>
        <taxon>Sporormiaceae</taxon>
        <taxon>Sporormia</taxon>
    </lineage>
</organism>
<accession>A0A6A6VC83</accession>
<evidence type="ECO:0000259" key="1">
    <source>
        <dbReference type="Pfam" id="PF01575"/>
    </source>
</evidence>
<dbReference type="SUPFAM" id="SSF54637">
    <property type="entry name" value="Thioesterase/thiol ester dehydrase-isomerase"/>
    <property type="match status" value="2"/>
</dbReference>
<dbReference type="EMBL" id="MU006570">
    <property type="protein sequence ID" value="KAF2748242.1"/>
    <property type="molecule type" value="Genomic_DNA"/>
</dbReference>
<dbReference type="PANTHER" id="PTHR13078:SF56">
    <property type="entry name" value="PEROXISOMAL MULTIFUNCTIONAL ENZYME TYPE 2"/>
    <property type="match status" value="1"/>
</dbReference>
<dbReference type="OrthoDB" id="3592703at2759"/>
<dbReference type="InterPro" id="IPR054357">
    <property type="entry name" value="MFE-2_N"/>
</dbReference>
<dbReference type="GO" id="GO:0044594">
    <property type="term" value="F:17-beta-hydroxysteroid dehydrogenase (NAD+) activity"/>
    <property type="evidence" value="ECO:0007669"/>
    <property type="project" value="TreeGrafter"/>
</dbReference>
<dbReference type="GO" id="GO:0003857">
    <property type="term" value="F:(3S)-3-hydroxyacyl-CoA dehydrogenase (NAD+) activity"/>
    <property type="evidence" value="ECO:0007669"/>
    <property type="project" value="TreeGrafter"/>
</dbReference>